<keyword evidence="1" id="KW-0812">Transmembrane</keyword>
<dbReference type="AlphaFoldDB" id="A0A7Z0JAX1"/>
<protein>
    <submittedName>
        <fullName evidence="2">Uncharacterized protein</fullName>
    </submittedName>
</protein>
<dbReference type="RefSeq" id="WP_179824255.1">
    <property type="nucleotide sequence ID" value="NZ_JACCFS010000001.1"/>
</dbReference>
<evidence type="ECO:0000313" key="2">
    <source>
        <dbReference type="EMBL" id="NYJ35222.1"/>
    </source>
</evidence>
<dbReference type="EMBL" id="JACCFS010000001">
    <property type="protein sequence ID" value="NYJ35222.1"/>
    <property type="molecule type" value="Genomic_DNA"/>
</dbReference>
<accession>A0A7Z0JAX1</accession>
<sequence>MHPSPPDPNASGAAAQGPFARIPWSLVLGLGALALVRPLLGVTGATVALARSPWLPLAVTAAVSLAWIAAVVVARAPRPLLTLVYTGLAYGVFAIVLSAALSPLLTGVLQGPVTHPFGLVAVLATNAVWGLACGVIALAVRSGLDRGGSRI</sequence>
<dbReference type="Proteomes" id="UP000572051">
    <property type="component" value="Unassembled WGS sequence"/>
</dbReference>
<keyword evidence="1" id="KW-0472">Membrane</keyword>
<evidence type="ECO:0000256" key="1">
    <source>
        <dbReference type="SAM" id="Phobius"/>
    </source>
</evidence>
<proteinExistence type="predicted"/>
<keyword evidence="1" id="KW-1133">Transmembrane helix</keyword>
<feature type="transmembrane region" description="Helical" evidence="1">
    <location>
        <begin position="54"/>
        <end position="73"/>
    </location>
</feature>
<organism evidence="2 3">
    <name type="scientific">Nocardiopsis aegyptia</name>
    <dbReference type="NCBI Taxonomy" id="220378"/>
    <lineage>
        <taxon>Bacteria</taxon>
        <taxon>Bacillati</taxon>
        <taxon>Actinomycetota</taxon>
        <taxon>Actinomycetes</taxon>
        <taxon>Streptosporangiales</taxon>
        <taxon>Nocardiopsidaceae</taxon>
        <taxon>Nocardiopsis</taxon>
    </lineage>
</organism>
<gene>
    <name evidence="2" type="ORF">HNR10_003103</name>
</gene>
<evidence type="ECO:0000313" key="3">
    <source>
        <dbReference type="Proteomes" id="UP000572051"/>
    </source>
</evidence>
<reference evidence="2 3" key="1">
    <citation type="submission" date="2020-07" db="EMBL/GenBank/DDBJ databases">
        <title>Sequencing the genomes of 1000 actinobacteria strains.</title>
        <authorList>
            <person name="Klenk H.-P."/>
        </authorList>
    </citation>
    <scope>NUCLEOTIDE SEQUENCE [LARGE SCALE GENOMIC DNA]</scope>
    <source>
        <strain evidence="2 3">DSM 44442</strain>
    </source>
</reference>
<feature type="transmembrane region" description="Helical" evidence="1">
    <location>
        <begin position="80"/>
        <end position="105"/>
    </location>
</feature>
<feature type="transmembrane region" description="Helical" evidence="1">
    <location>
        <begin position="117"/>
        <end position="140"/>
    </location>
</feature>
<comment type="caution">
    <text evidence="2">The sequence shown here is derived from an EMBL/GenBank/DDBJ whole genome shotgun (WGS) entry which is preliminary data.</text>
</comment>
<name>A0A7Z0JAX1_9ACTN</name>
<keyword evidence="3" id="KW-1185">Reference proteome</keyword>